<dbReference type="Proteomes" id="UP000028123">
    <property type="component" value="Unassembled WGS sequence"/>
</dbReference>
<accession>A0A081NYA2</accession>
<evidence type="ECO:0000313" key="2">
    <source>
        <dbReference type="EMBL" id="KEQ23425.1"/>
    </source>
</evidence>
<dbReference type="AlphaFoldDB" id="A0A081NYA2"/>
<protein>
    <submittedName>
        <fullName evidence="2">Uncharacterized protein</fullName>
    </submittedName>
</protein>
<dbReference type="RefSeq" id="WP_036688610.1">
    <property type="nucleotide sequence ID" value="NZ_FYEP01000001.1"/>
</dbReference>
<name>A0A081NYA2_9BACL</name>
<dbReference type="EMBL" id="JNVM01000022">
    <property type="protein sequence ID" value="KEQ23425.1"/>
    <property type="molecule type" value="Genomic_DNA"/>
</dbReference>
<keyword evidence="3" id="KW-1185">Reference proteome</keyword>
<feature type="region of interest" description="Disordered" evidence="1">
    <location>
        <begin position="1"/>
        <end position="21"/>
    </location>
</feature>
<comment type="caution">
    <text evidence="2">The sequence shown here is derived from an EMBL/GenBank/DDBJ whole genome shotgun (WGS) entry which is preliminary data.</text>
</comment>
<proteinExistence type="predicted"/>
<evidence type="ECO:0000313" key="3">
    <source>
        <dbReference type="Proteomes" id="UP000028123"/>
    </source>
</evidence>
<organism evidence="2 3">
    <name type="scientific">Paenibacillus tyrfis</name>
    <dbReference type="NCBI Taxonomy" id="1501230"/>
    <lineage>
        <taxon>Bacteria</taxon>
        <taxon>Bacillati</taxon>
        <taxon>Bacillota</taxon>
        <taxon>Bacilli</taxon>
        <taxon>Bacillales</taxon>
        <taxon>Paenibacillaceae</taxon>
        <taxon>Paenibacillus</taxon>
    </lineage>
</organism>
<reference evidence="2 3" key="1">
    <citation type="submission" date="2014-06" db="EMBL/GenBank/DDBJ databases">
        <title>Draft genome sequence of Paenibacillus sp. MSt1.</title>
        <authorList>
            <person name="Aw Y.K."/>
            <person name="Ong K.S."/>
            <person name="Gan H.M."/>
            <person name="Lee S.M."/>
        </authorList>
    </citation>
    <scope>NUCLEOTIDE SEQUENCE [LARGE SCALE GENOMIC DNA]</scope>
    <source>
        <strain evidence="2 3">MSt1</strain>
    </source>
</reference>
<sequence length="75" mass="8420">MSDEKSQPAETSPKSTAERKPIEYWRDALNTGQAVYVGLLATSGWAEGYECTQKEYEKAVEAFLKKPIPPTRKGR</sequence>
<dbReference type="OrthoDB" id="2990765at2"/>
<evidence type="ECO:0000256" key="1">
    <source>
        <dbReference type="SAM" id="MobiDB-lite"/>
    </source>
</evidence>
<gene>
    <name evidence="2" type="ORF">ET33_16490</name>
</gene>